<name>A0A9X7VX29_9BACL</name>
<organism evidence="7 8">
    <name type="scientific">Alicyclobacillus mengziensis</name>
    <dbReference type="NCBI Taxonomy" id="2931921"/>
    <lineage>
        <taxon>Bacteria</taxon>
        <taxon>Bacillati</taxon>
        <taxon>Bacillota</taxon>
        <taxon>Bacilli</taxon>
        <taxon>Bacillales</taxon>
        <taxon>Alicyclobacillaceae</taxon>
        <taxon>Alicyclobacillus</taxon>
    </lineage>
</organism>
<dbReference type="PANTHER" id="PTHR30562">
    <property type="entry name" value="UVRC/OXIDOREDUCTASE"/>
    <property type="match status" value="1"/>
</dbReference>
<feature type="domain" description="GIY-YIG" evidence="6">
    <location>
        <begin position="11"/>
        <end position="88"/>
    </location>
</feature>
<dbReference type="PROSITE" id="PS50164">
    <property type="entry name" value="GIY_YIG"/>
    <property type="match status" value="1"/>
</dbReference>
<dbReference type="Pfam" id="PF01541">
    <property type="entry name" value="GIY-YIG"/>
    <property type="match status" value="1"/>
</dbReference>
<dbReference type="GO" id="GO:0009380">
    <property type="term" value="C:excinuclease repair complex"/>
    <property type="evidence" value="ECO:0007669"/>
    <property type="project" value="TreeGrafter"/>
</dbReference>
<dbReference type="PANTHER" id="PTHR30562:SF1">
    <property type="entry name" value="UVRABC SYSTEM PROTEIN C"/>
    <property type="match status" value="1"/>
</dbReference>
<keyword evidence="1" id="KW-0963">Cytoplasm</keyword>
<accession>A0A9X7VX29</accession>
<dbReference type="InterPro" id="IPR047296">
    <property type="entry name" value="GIY-YIG_UvrC_Cho"/>
</dbReference>
<keyword evidence="4" id="KW-0267">Excision nuclease</keyword>
<dbReference type="EMBL" id="CP071182">
    <property type="protein sequence ID" value="QSO46661.1"/>
    <property type="molecule type" value="Genomic_DNA"/>
</dbReference>
<dbReference type="InterPro" id="IPR035901">
    <property type="entry name" value="GIY-YIG_endonuc_sf"/>
</dbReference>
<keyword evidence="3" id="KW-0228">DNA excision</keyword>
<evidence type="ECO:0000313" key="7">
    <source>
        <dbReference type="EMBL" id="QSO46661.1"/>
    </source>
</evidence>
<keyword evidence="5" id="KW-0234">DNA repair</keyword>
<protein>
    <submittedName>
        <fullName evidence="7">GIY-YIG nuclease family protein</fullName>
    </submittedName>
</protein>
<proteinExistence type="predicted"/>
<dbReference type="FunFam" id="3.40.1440.10:FF:000001">
    <property type="entry name" value="UvrABC system protein C"/>
    <property type="match status" value="1"/>
</dbReference>
<dbReference type="KEGG" id="afx:JZ786_19785"/>
<dbReference type="SUPFAM" id="SSF82771">
    <property type="entry name" value="GIY-YIG endonuclease"/>
    <property type="match status" value="1"/>
</dbReference>
<evidence type="ECO:0000256" key="4">
    <source>
        <dbReference type="ARBA" id="ARBA00022881"/>
    </source>
</evidence>
<dbReference type="Gene3D" id="3.40.1440.10">
    <property type="entry name" value="GIY-YIG endonuclease"/>
    <property type="match status" value="1"/>
</dbReference>
<evidence type="ECO:0000259" key="6">
    <source>
        <dbReference type="PROSITE" id="PS50164"/>
    </source>
</evidence>
<dbReference type="InterPro" id="IPR050066">
    <property type="entry name" value="UvrABC_protein_C"/>
</dbReference>
<evidence type="ECO:0000313" key="8">
    <source>
        <dbReference type="Proteomes" id="UP000663505"/>
    </source>
</evidence>
<dbReference type="RefSeq" id="WP_206656026.1">
    <property type="nucleotide sequence ID" value="NZ_CP071182.1"/>
</dbReference>
<keyword evidence="8" id="KW-1185">Reference proteome</keyword>
<gene>
    <name evidence="7" type="ORF">JZ786_19785</name>
</gene>
<sequence length="109" mass="12478">MMEKLLQSVPDLPGVYRFLAADGSILYVGKAKSLKKRIRSYFTGVRSAKTQALVCQADDIEVTVTDSPFEALLLENTIIKKYQPKYNILLKDDRSYPYLKITTEKFPRL</sequence>
<dbReference type="InterPro" id="IPR000305">
    <property type="entry name" value="GIY-YIG_endonuc"/>
</dbReference>
<evidence type="ECO:0000256" key="5">
    <source>
        <dbReference type="ARBA" id="ARBA00023204"/>
    </source>
</evidence>
<keyword evidence="2" id="KW-0227">DNA damage</keyword>
<evidence type="ECO:0000256" key="1">
    <source>
        <dbReference type="ARBA" id="ARBA00022490"/>
    </source>
</evidence>
<evidence type="ECO:0000256" key="3">
    <source>
        <dbReference type="ARBA" id="ARBA00022769"/>
    </source>
</evidence>
<dbReference type="SMART" id="SM00465">
    <property type="entry name" value="GIYc"/>
    <property type="match status" value="1"/>
</dbReference>
<dbReference type="GO" id="GO:0004518">
    <property type="term" value="F:nuclease activity"/>
    <property type="evidence" value="ECO:0007669"/>
    <property type="project" value="UniProtKB-KW"/>
</dbReference>
<dbReference type="AlphaFoldDB" id="A0A9X7VX29"/>
<reference evidence="7 8" key="1">
    <citation type="submission" date="2021-02" db="EMBL/GenBank/DDBJ databases">
        <title>Alicyclobacillus curvatus sp. nov. and Alicyclobacillus mengziensis sp. nov., two acidophilic bacteria isolated from acid mine drainage.</title>
        <authorList>
            <person name="Huang Y."/>
        </authorList>
    </citation>
    <scope>NUCLEOTIDE SEQUENCE [LARGE SCALE GENOMIC DNA]</scope>
    <source>
        <strain evidence="7 8">S30H14</strain>
    </source>
</reference>
<evidence type="ECO:0000256" key="2">
    <source>
        <dbReference type="ARBA" id="ARBA00022763"/>
    </source>
</evidence>
<dbReference type="GO" id="GO:0006289">
    <property type="term" value="P:nucleotide-excision repair"/>
    <property type="evidence" value="ECO:0007669"/>
    <property type="project" value="InterPro"/>
</dbReference>
<dbReference type="Proteomes" id="UP000663505">
    <property type="component" value="Chromosome"/>
</dbReference>
<dbReference type="CDD" id="cd10434">
    <property type="entry name" value="GIY-YIG_UvrC_Cho"/>
    <property type="match status" value="1"/>
</dbReference>